<feature type="compositionally biased region" description="Basic and acidic residues" evidence="1">
    <location>
        <begin position="370"/>
        <end position="382"/>
    </location>
</feature>
<name>A0A8H7PRY9_MORIS</name>
<dbReference type="AlphaFoldDB" id="A0A8H7PRY9"/>
<feature type="compositionally biased region" description="Polar residues" evidence="1">
    <location>
        <begin position="350"/>
        <end position="359"/>
    </location>
</feature>
<accession>A0A8H7PRY9</accession>
<evidence type="ECO:0000256" key="1">
    <source>
        <dbReference type="SAM" id="MobiDB-lite"/>
    </source>
</evidence>
<feature type="region of interest" description="Disordered" evidence="1">
    <location>
        <begin position="332"/>
        <end position="398"/>
    </location>
</feature>
<evidence type="ECO:0000313" key="3">
    <source>
        <dbReference type="Proteomes" id="UP000654370"/>
    </source>
</evidence>
<protein>
    <submittedName>
        <fullName evidence="2">Uncharacterized protein</fullName>
    </submittedName>
</protein>
<sequence>MSKLKQLADLMTININDRGSSQISEMQAETIRLNKINADTEKRRDLAKSDWEDREQQLSEQLQRLDTYQKQMQEEQRGETTTSTLLRHLMSDNIPMSQLEKYYLKRLDSLDSFWHESLDVLMFASSNGDTAYSEMKEQDFPLNKLSEMWLQAEQALNSVKQEALEDRSFDSRNKVMKWAKQQAAQYSRHALKAQALKNRLCRSQSCQIPDNGGGESSMNGAKRSFETMDSSLSPTVLQMPSLKRARSTTNRIQDIRDLVGKCVQEKLQESEIRKIHAGRPQQHLQRSQVSMELPKLSKDLMYEHADMDEDIISPLSKIAKPEVMYDRNGRRIRRASEDEYQVSPPKVPSPRQQSKKSNQTKSTLSSTTPKLDRLFKENRGGKVDAAQPNKSDNKSTGLTPMEIAHEKILEQMNNPPSSMITPPRSHTRSSTTHYHSSKFETPSIKDFSMYKKKLSEAADIEGVHHTLSLSRVSPQQDHFLHNAEDEEDEEDIFQDLVLNVPQSTPQRPITRDIRGDLEHTMRYAASPANTSLVAYNAVIDEASVCLFGENMPDNFDDGGDMTI</sequence>
<gene>
    <name evidence="2" type="ORF">INT43_001644</name>
</gene>
<proteinExistence type="predicted"/>
<feature type="region of interest" description="Disordered" evidence="1">
    <location>
        <begin position="413"/>
        <end position="437"/>
    </location>
</feature>
<dbReference type="Proteomes" id="UP000654370">
    <property type="component" value="Unassembled WGS sequence"/>
</dbReference>
<reference evidence="2" key="1">
    <citation type="submission" date="2020-12" db="EMBL/GenBank/DDBJ databases">
        <title>Metabolic potential, ecology and presence of endohyphal bacteria is reflected in genomic diversity of Mucoromycotina.</title>
        <authorList>
            <person name="Muszewska A."/>
            <person name="Okrasinska A."/>
            <person name="Steczkiewicz K."/>
            <person name="Drgas O."/>
            <person name="Orlowska M."/>
            <person name="Perlinska-Lenart U."/>
            <person name="Aleksandrzak-Piekarczyk T."/>
            <person name="Szatraj K."/>
            <person name="Zielenkiewicz U."/>
            <person name="Pilsyk S."/>
            <person name="Malc E."/>
            <person name="Mieczkowski P."/>
            <person name="Kruszewska J.S."/>
            <person name="Biernat P."/>
            <person name="Pawlowska J."/>
        </authorList>
    </citation>
    <scope>NUCLEOTIDE SEQUENCE</scope>
    <source>
        <strain evidence="2">WA0000067209</strain>
    </source>
</reference>
<feature type="compositionally biased region" description="Low complexity" evidence="1">
    <location>
        <begin position="360"/>
        <end position="369"/>
    </location>
</feature>
<evidence type="ECO:0000313" key="2">
    <source>
        <dbReference type="EMBL" id="KAG2178798.1"/>
    </source>
</evidence>
<comment type="caution">
    <text evidence="2">The sequence shown here is derived from an EMBL/GenBank/DDBJ whole genome shotgun (WGS) entry which is preliminary data.</text>
</comment>
<organism evidence="2 3">
    <name type="scientific">Mortierella isabellina</name>
    <name type="common">Filamentous fungus</name>
    <name type="synonym">Umbelopsis isabellina</name>
    <dbReference type="NCBI Taxonomy" id="91625"/>
    <lineage>
        <taxon>Eukaryota</taxon>
        <taxon>Fungi</taxon>
        <taxon>Fungi incertae sedis</taxon>
        <taxon>Mucoromycota</taxon>
        <taxon>Mucoromycotina</taxon>
        <taxon>Umbelopsidomycetes</taxon>
        <taxon>Umbelopsidales</taxon>
        <taxon>Umbelopsidaceae</taxon>
        <taxon>Umbelopsis</taxon>
    </lineage>
</organism>
<feature type="compositionally biased region" description="Polar residues" evidence="1">
    <location>
        <begin position="388"/>
        <end position="398"/>
    </location>
</feature>
<keyword evidence="3" id="KW-1185">Reference proteome</keyword>
<feature type="compositionally biased region" description="Low complexity" evidence="1">
    <location>
        <begin position="421"/>
        <end position="434"/>
    </location>
</feature>
<dbReference type="OrthoDB" id="5575722at2759"/>
<dbReference type="EMBL" id="JAEPQZ010000007">
    <property type="protein sequence ID" value="KAG2178798.1"/>
    <property type="molecule type" value="Genomic_DNA"/>
</dbReference>